<keyword evidence="3" id="KW-1185">Reference proteome</keyword>
<dbReference type="AlphaFoldDB" id="A0A8S1DBW1"/>
<sequence length="245" mass="27109">MPSTKVYLLLCFLYTTPFKMLEGQVISDENPTDYPYLVKLLLTRSAPWITIPGLVVSSQIVLTSSRASYAMFTDVTVIDQLGVARPAAKSENIVLDTFTYYKVCRKFQGVTNYYSLNESSFNDLSASVPDAQLVFYNTSSPIPRNVTVSVMSEDECLATFGTDSVDVSELICMNGQTAPGFCAPFADDAGSYVLYPVIAIRGQVHGFTFLVGCSGSFLTGERWVFMRIAHYRENLTMALSQVVNY</sequence>
<proteinExistence type="predicted"/>
<gene>
    <name evidence="2" type="ORF">CLODIP_2_CD07095</name>
</gene>
<feature type="chain" id="PRO_5035903287" description="Peptidase S1 domain-containing protein" evidence="1">
    <location>
        <begin position="24"/>
        <end position="245"/>
    </location>
</feature>
<evidence type="ECO:0000313" key="3">
    <source>
        <dbReference type="Proteomes" id="UP000494165"/>
    </source>
</evidence>
<protein>
    <recommendedName>
        <fullName evidence="4">Peptidase S1 domain-containing protein</fullName>
    </recommendedName>
</protein>
<evidence type="ECO:0000256" key="1">
    <source>
        <dbReference type="SAM" id="SignalP"/>
    </source>
</evidence>
<dbReference type="SUPFAM" id="SSF50494">
    <property type="entry name" value="Trypsin-like serine proteases"/>
    <property type="match status" value="1"/>
</dbReference>
<organism evidence="2 3">
    <name type="scientific">Cloeon dipterum</name>
    <dbReference type="NCBI Taxonomy" id="197152"/>
    <lineage>
        <taxon>Eukaryota</taxon>
        <taxon>Metazoa</taxon>
        <taxon>Ecdysozoa</taxon>
        <taxon>Arthropoda</taxon>
        <taxon>Hexapoda</taxon>
        <taxon>Insecta</taxon>
        <taxon>Pterygota</taxon>
        <taxon>Palaeoptera</taxon>
        <taxon>Ephemeroptera</taxon>
        <taxon>Pisciforma</taxon>
        <taxon>Baetidae</taxon>
        <taxon>Cloeon</taxon>
    </lineage>
</organism>
<dbReference type="EMBL" id="CADEPI010000201">
    <property type="protein sequence ID" value="CAB3380124.1"/>
    <property type="molecule type" value="Genomic_DNA"/>
</dbReference>
<keyword evidence="1" id="KW-0732">Signal</keyword>
<accession>A0A8S1DBW1</accession>
<evidence type="ECO:0008006" key="4">
    <source>
        <dbReference type="Google" id="ProtNLM"/>
    </source>
</evidence>
<reference evidence="2 3" key="1">
    <citation type="submission" date="2020-04" db="EMBL/GenBank/DDBJ databases">
        <authorList>
            <person name="Alioto T."/>
            <person name="Alioto T."/>
            <person name="Gomez Garrido J."/>
        </authorList>
    </citation>
    <scope>NUCLEOTIDE SEQUENCE [LARGE SCALE GENOMIC DNA]</scope>
</reference>
<comment type="caution">
    <text evidence="2">The sequence shown here is derived from an EMBL/GenBank/DDBJ whole genome shotgun (WGS) entry which is preliminary data.</text>
</comment>
<feature type="signal peptide" evidence="1">
    <location>
        <begin position="1"/>
        <end position="23"/>
    </location>
</feature>
<name>A0A8S1DBW1_9INSE</name>
<evidence type="ECO:0000313" key="2">
    <source>
        <dbReference type="EMBL" id="CAB3380124.1"/>
    </source>
</evidence>
<dbReference type="Proteomes" id="UP000494165">
    <property type="component" value="Unassembled WGS sequence"/>
</dbReference>
<dbReference type="InterPro" id="IPR009003">
    <property type="entry name" value="Peptidase_S1_PA"/>
</dbReference>